<dbReference type="AlphaFoldDB" id="A0A4Y9SRG2"/>
<dbReference type="InterPro" id="IPR011483">
    <property type="entry name" value="Sde182_NH-like"/>
</dbReference>
<accession>A0A4Y9SRG2</accession>
<dbReference type="Pfam" id="PF07632">
    <property type="entry name" value="Sde182_NH-like"/>
    <property type="match status" value="1"/>
</dbReference>
<dbReference type="InterPro" id="IPR036452">
    <property type="entry name" value="Ribo_hydro-like"/>
</dbReference>
<organism evidence="3 4">
    <name type="scientific">Duganella callida</name>
    <dbReference type="NCBI Taxonomy" id="2561932"/>
    <lineage>
        <taxon>Bacteria</taxon>
        <taxon>Pseudomonadati</taxon>
        <taxon>Pseudomonadota</taxon>
        <taxon>Betaproteobacteria</taxon>
        <taxon>Burkholderiales</taxon>
        <taxon>Oxalobacteraceae</taxon>
        <taxon>Telluria group</taxon>
        <taxon>Duganella</taxon>
    </lineage>
</organism>
<feature type="domain" description="Cellulose-binding Sde182 nucleoside hydrolase-like" evidence="2">
    <location>
        <begin position="30"/>
        <end position="273"/>
    </location>
</feature>
<evidence type="ECO:0000313" key="3">
    <source>
        <dbReference type="EMBL" id="TFW29280.1"/>
    </source>
</evidence>
<dbReference type="GO" id="GO:0016799">
    <property type="term" value="F:hydrolase activity, hydrolyzing N-glycosyl compounds"/>
    <property type="evidence" value="ECO:0007669"/>
    <property type="project" value="InterPro"/>
</dbReference>
<comment type="caution">
    <text evidence="3">The sequence shown here is derived from an EMBL/GenBank/DDBJ whole genome shotgun (WGS) entry which is preliminary data.</text>
</comment>
<reference evidence="3 4" key="1">
    <citation type="submission" date="2019-03" db="EMBL/GenBank/DDBJ databases">
        <title>Draft Genome Sequence of Duganella callidus sp. nov., a Novel Duganella Species Isolated from Cultivated Soil.</title>
        <authorList>
            <person name="Raths R."/>
            <person name="Peta V."/>
            <person name="Bucking H."/>
        </authorList>
    </citation>
    <scope>NUCLEOTIDE SEQUENCE [LARGE SCALE GENOMIC DNA]</scope>
    <source>
        <strain evidence="3 4">DN04</strain>
    </source>
</reference>
<dbReference type="Gene3D" id="3.90.245.10">
    <property type="entry name" value="Ribonucleoside hydrolase-like"/>
    <property type="match status" value="1"/>
</dbReference>
<dbReference type="EMBL" id="SPVG01000037">
    <property type="protein sequence ID" value="TFW29280.1"/>
    <property type="molecule type" value="Genomic_DNA"/>
</dbReference>
<gene>
    <name evidence="3" type="ORF">E4L98_04100</name>
</gene>
<dbReference type="Proteomes" id="UP000297729">
    <property type="component" value="Unassembled WGS sequence"/>
</dbReference>
<evidence type="ECO:0000313" key="4">
    <source>
        <dbReference type="Proteomes" id="UP000297729"/>
    </source>
</evidence>
<proteinExistence type="predicted"/>
<sequence>MKRRDLLGLSLTLPFGKHAFAASASDQRPRVIVSTDIGGTDFDDFQSLVHLLVYADMLDLEGLIASPWGEGRNRKRHLLSIIDAYENDYPNLRTWSDRYPTPERLRGICKQGGSDLAGPKGWDQATEGSNWIIECARRDDARPLWVLLWGGFEDLAQALHDDPAIKPRLRVYMIGGPNKKWSVNAYDYLAREHPDLWTIENNSTYRGWFSGGDQSGDLGNARFVQEHVKGVGALGDYFAGIAPQVKMGDTPSLTYLFGKHPERPDAGGWGGRFVRAWDRPRITYTRPPSQADVVETFAVIDLVYRPSGPAPARANAVLQVDKQEFIGYPHDDGAWHFLFSPKEDKRWSYRIKSNHPGLDGQTGGFTSVMPAPEKARQPSSRYPNWWTDDPAPQYAEGQNQGVKTVNQWRADFLRDFAMRLRRAQTS</sequence>
<evidence type="ECO:0000259" key="2">
    <source>
        <dbReference type="Pfam" id="PF07632"/>
    </source>
</evidence>
<dbReference type="SUPFAM" id="SSF53590">
    <property type="entry name" value="Nucleoside hydrolase"/>
    <property type="match status" value="1"/>
</dbReference>
<evidence type="ECO:0000256" key="1">
    <source>
        <dbReference type="SAM" id="MobiDB-lite"/>
    </source>
</evidence>
<dbReference type="OrthoDB" id="253051at2"/>
<protein>
    <submittedName>
        <fullName evidence="3">DUF1593 domain-containing protein</fullName>
    </submittedName>
</protein>
<keyword evidence="4" id="KW-1185">Reference proteome</keyword>
<name>A0A4Y9SRG2_9BURK</name>
<feature type="region of interest" description="Disordered" evidence="1">
    <location>
        <begin position="359"/>
        <end position="384"/>
    </location>
</feature>